<dbReference type="PANTHER" id="PTHR46910">
    <property type="entry name" value="TRANSCRIPTION FACTOR PDR1"/>
    <property type="match status" value="1"/>
</dbReference>
<feature type="region of interest" description="Disordered" evidence="3">
    <location>
        <begin position="52"/>
        <end position="117"/>
    </location>
</feature>
<dbReference type="PANTHER" id="PTHR46910:SF8">
    <property type="entry name" value="ZN(II)2CYS6 TRANSCRIPTION FACTOR (EUROFUNG)"/>
    <property type="match status" value="1"/>
</dbReference>
<evidence type="ECO:0000313" key="6">
    <source>
        <dbReference type="Proteomes" id="UP000800096"/>
    </source>
</evidence>
<dbReference type="Proteomes" id="UP000800096">
    <property type="component" value="Unassembled WGS sequence"/>
</dbReference>
<keyword evidence="2" id="KW-0539">Nucleus</keyword>
<feature type="compositionally biased region" description="Basic and acidic residues" evidence="3">
    <location>
        <begin position="62"/>
        <end position="77"/>
    </location>
</feature>
<protein>
    <submittedName>
        <fullName evidence="5">Fungal-specific transcription factor domain-containing protein</fullName>
    </submittedName>
</protein>
<dbReference type="InterPro" id="IPR036864">
    <property type="entry name" value="Zn2-C6_fun-type_DNA-bd_sf"/>
</dbReference>
<evidence type="ECO:0000259" key="4">
    <source>
        <dbReference type="PROSITE" id="PS50048"/>
    </source>
</evidence>
<dbReference type="GO" id="GO:0008270">
    <property type="term" value="F:zinc ion binding"/>
    <property type="evidence" value="ECO:0007669"/>
    <property type="project" value="InterPro"/>
</dbReference>
<dbReference type="CDD" id="cd00067">
    <property type="entry name" value="GAL4"/>
    <property type="match status" value="1"/>
</dbReference>
<dbReference type="OrthoDB" id="3266505at2759"/>
<feature type="region of interest" description="Disordered" evidence="3">
    <location>
        <begin position="503"/>
        <end position="526"/>
    </location>
</feature>
<reference evidence="5" key="1">
    <citation type="journal article" date="2020" name="Stud. Mycol.">
        <title>101 Dothideomycetes genomes: a test case for predicting lifestyles and emergence of pathogens.</title>
        <authorList>
            <person name="Haridas S."/>
            <person name="Albert R."/>
            <person name="Binder M."/>
            <person name="Bloem J."/>
            <person name="Labutti K."/>
            <person name="Salamov A."/>
            <person name="Andreopoulos B."/>
            <person name="Baker S."/>
            <person name="Barry K."/>
            <person name="Bills G."/>
            <person name="Bluhm B."/>
            <person name="Cannon C."/>
            <person name="Castanera R."/>
            <person name="Culley D."/>
            <person name="Daum C."/>
            <person name="Ezra D."/>
            <person name="Gonzalez J."/>
            <person name="Henrissat B."/>
            <person name="Kuo A."/>
            <person name="Liang C."/>
            <person name="Lipzen A."/>
            <person name="Lutzoni F."/>
            <person name="Magnuson J."/>
            <person name="Mondo S."/>
            <person name="Nolan M."/>
            <person name="Ohm R."/>
            <person name="Pangilinan J."/>
            <person name="Park H.-J."/>
            <person name="Ramirez L."/>
            <person name="Alfaro M."/>
            <person name="Sun H."/>
            <person name="Tritt A."/>
            <person name="Yoshinaga Y."/>
            <person name="Zwiers L.-H."/>
            <person name="Turgeon B."/>
            <person name="Goodwin S."/>
            <person name="Spatafora J."/>
            <person name="Crous P."/>
            <person name="Grigoriev I."/>
        </authorList>
    </citation>
    <scope>NUCLEOTIDE SEQUENCE</scope>
    <source>
        <strain evidence="5">HMLAC05119</strain>
    </source>
</reference>
<dbReference type="Pfam" id="PF00172">
    <property type="entry name" value="Zn_clus"/>
    <property type="match status" value="1"/>
</dbReference>
<dbReference type="SMART" id="SM00066">
    <property type="entry name" value="GAL4"/>
    <property type="match status" value="1"/>
</dbReference>
<dbReference type="EMBL" id="ML979139">
    <property type="protein sequence ID" value="KAF1912756.1"/>
    <property type="molecule type" value="Genomic_DNA"/>
</dbReference>
<feature type="compositionally biased region" description="Polar residues" evidence="3">
    <location>
        <begin position="87"/>
        <end position="98"/>
    </location>
</feature>
<dbReference type="PROSITE" id="PS50048">
    <property type="entry name" value="ZN2_CY6_FUNGAL_2"/>
    <property type="match status" value="1"/>
</dbReference>
<evidence type="ECO:0000256" key="3">
    <source>
        <dbReference type="SAM" id="MobiDB-lite"/>
    </source>
</evidence>
<dbReference type="CDD" id="cd12148">
    <property type="entry name" value="fungal_TF_MHR"/>
    <property type="match status" value="1"/>
</dbReference>
<dbReference type="GO" id="GO:0003677">
    <property type="term" value="F:DNA binding"/>
    <property type="evidence" value="ECO:0007669"/>
    <property type="project" value="InterPro"/>
</dbReference>
<evidence type="ECO:0000256" key="2">
    <source>
        <dbReference type="ARBA" id="ARBA00023242"/>
    </source>
</evidence>
<dbReference type="InterPro" id="IPR050987">
    <property type="entry name" value="AtrR-like"/>
</dbReference>
<dbReference type="SMART" id="SM00906">
    <property type="entry name" value="Fungal_trans"/>
    <property type="match status" value="1"/>
</dbReference>
<feature type="domain" description="Zn(2)-C6 fungal-type" evidence="4">
    <location>
        <begin position="16"/>
        <end position="45"/>
    </location>
</feature>
<keyword evidence="6" id="KW-1185">Reference proteome</keyword>
<dbReference type="PROSITE" id="PS00463">
    <property type="entry name" value="ZN2_CY6_FUNGAL_1"/>
    <property type="match status" value="1"/>
</dbReference>
<name>A0A6A5QD77_AMPQU</name>
<dbReference type="GO" id="GO:0006351">
    <property type="term" value="P:DNA-templated transcription"/>
    <property type="evidence" value="ECO:0007669"/>
    <property type="project" value="InterPro"/>
</dbReference>
<evidence type="ECO:0000256" key="1">
    <source>
        <dbReference type="ARBA" id="ARBA00022723"/>
    </source>
</evidence>
<dbReference type="SUPFAM" id="SSF57701">
    <property type="entry name" value="Zn2/Cys6 DNA-binding domain"/>
    <property type="match status" value="1"/>
</dbReference>
<dbReference type="InterPro" id="IPR007219">
    <property type="entry name" value="XnlR_reg_dom"/>
</dbReference>
<keyword evidence="1" id="KW-0479">Metal-binding</keyword>
<feature type="region of interest" description="Disordered" evidence="3">
    <location>
        <begin position="145"/>
        <end position="166"/>
    </location>
</feature>
<gene>
    <name evidence="5" type="ORF">BDU57DRAFT_521302</name>
</gene>
<feature type="compositionally biased region" description="Low complexity" evidence="3">
    <location>
        <begin position="512"/>
        <end position="526"/>
    </location>
</feature>
<dbReference type="InterPro" id="IPR001138">
    <property type="entry name" value="Zn2Cys6_DnaBD"/>
</dbReference>
<sequence length="795" mass="88745">MDSSSDRQLPTRVSNACDRCRRNKSRCDPFRPCSLCTRANVECLTNQGEIPARPTKRKRTSDRKLLPEPLRSTHDLPRSVLLAGEYSTAQTTFRNNHAQAPIESEQDAESRRPSVTEGQIDSAMGIAQKIYQLSGQGTPVLRRTTSAIPGGDLYRKPAAHRPDRAQKRPISSIIGFPLPSADVMRLLLEEYFDAVHWFSLVIYEPRFRPKYDSVADGMAHTSQKSFLLLLSVVLGMGAWYKSHKKTGDLGHQVEDWRALASSLVGGAGSQLTELMDQASISSVQACILLGSYYVYHGKPNLSFSLLGATIRTAQAIRLHRQPLRGDTHDIEERKRVWWTIYTWDRFASVTYGRPLGINEKDCNVTQPDDTYESPYFSASCSVPDTTKICYSGYQRELDNLYVTASPIIEIIFGMRSTRYEDHAVAQHYLARVMDATERLWAWRRRLPPHLLLDLSSDCEASSSRMSKVHRLQALSLQLTFDNLLIIFHRPSLAQQVDHLIRSQPEPGHYSTSSPSNAQGSVSSVSSLLTGGAHSPLSVSQASSTEQWWEAALRTSKVTQMPQLAQLATDSHLVAFLAINLFNSAIVMAVLALSEPLSDRAQEVKRSITRIFRLQELLANRTELSMQSNVVLKDVIHMLLQREADAMLHPLFNSEASATLDEELAHTASEAPFMSVEDTLRLPMQLPTTLSNARRDQKTQSGIDRVVRLNESLASVQRVLPSAGEGFIVDDLQAIEDQEQAQDAPDQVLDEANLAWLDPNLPGVGNSVDWVNEGTCDIAGNGLYWFWNSAWGESRS</sequence>
<dbReference type="AlphaFoldDB" id="A0A6A5QD77"/>
<dbReference type="Pfam" id="PF04082">
    <property type="entry name" value="Fungal_trans"/>
    <property type="match status" value="1"/>
</dbReference>
<organism evidence="5 6">
    <name type="scientific">Ampelomyces quisqualis</name>
    <name type="common">Powdery mildew agent</name>
    <dbReference type="NCBI Taxonomy" id="50730"/>
    <lineage>
        <taxon>Eukaryota</taxon>
        <taxon>Fungi</taxon>
        <taxon>Dikarya</taxon>
        <taxon>Ascomycota</taxon>
        <taxon>Pezizomycotina</taxon>
        <taxon>Dothideomycetes</taxon>
        <taxon>Pleosporomycetidae</taxon>
        <taxon>Pleosporales</taxon>
        <taxon>Pleosporineae</taxon>
        <taxon>Phaeosphaeriaceae</taxon>
        <taxon>Ampelomyces</taxon>
    </lineage>
</organism>
<accession>A0A6A5QD77</accession>
<dbReference type="Gene3D" id="4.10.240.10">
    <property type="entry name" value="Zn(2)-C6 fungal-type DNA-binding domain"/>
    <property type="match status" value="1"/>
</dbReference>
<evidence type="ECO:0000313" key="5">
    <source>
        <dbReference type="EMBL" id="KAF1912756.1"/>
    </source>
</evidence>
<dbReference type="GO" id="GO:0000981">
    <property type="term" value="F:DNA-binding transcription factor activity, RNA polymerase II-specific"/>
    <property type="evidence" value="ECO:0007669"/>
    <property type="project" value="InterPro"/>
</dbReference>
<proteinExistence type="predicted"/>